<dbReference type="AlphaFoldDB" id="A0A6G1I8Q3"/>
<dbReference type="InterPro" id="IPR022803">
    <property type="entry name" value="Ribosomal_uL5_dom_sf"/>
</dbReference>
<evidence type="ECO:0000256" key="5">
    <source>
        <dbReference type="SAM" id="MobiDB-lite"/>
    </source>
</evidence>
<evidence type="ECO:0000313" key="8">
    <source>
        <dbReference type="EMBL" id="KAF2404670.1"/>
    </source>
</evidence>
<dbReference type="GO" id="GO:0005840">
    <property type="term" value="C:ribosome"/>
    <property type="evidence" value="ECO:0007669"/>
    <property type="project" value="UniProtKB-KW"/>
</dbReference>
<feature type="region of interest" description="Disordered" evidence="5">
    <location>
        <begin position="19"/>
        <end position="103"/>
    </location>
</feature>
<evidence type="ECO:0000256" key="2">
    <source>
        <dbReference type="ARBA" id="ARBA00022980"/>
    </source>
</evidence>
<dbReference type="EMBL" id="ML996688">
    <property type="protein sequence ID" value="KAF2404670.1"/>
    <property type="molecule type" value="Genomic_DNA"/>
</dbReference>
<dbReference type="GO" id="GO:0006412">
    <property type="term" value="P:translation"/>
    <property type="evidence" value="ECO:0007669"/>
    <property type="project" value="InterPro"/>
</dbReference>
<dbReference type="InterPro" id="IPR002132">
    <property type="entry name" value="Ribosomal_uL5"/>
</dbReference>
<evidence type="ECO:0000256" key="4">
    <source>
        <dbReference type="ARBA" id="ARBA00040368"/>
    </source>
</evidence>
<keyword evidence="3" id="KW-0687">Ribonucleoprotein</keyword>
<dbReference type="Gene3D" id="3.30.1440.10">
    <property type="match status" value="1"/>
</dbReference>
<feature type="domain" description="Large ribosomal subunit protein uL5 N-terminal" evidence="6">
    <location>
        <begin position="180"/>
        <end position="233"/>
    </location>
</feature>
<evidence type="ECO:0000259" key="6">
    <source>
        <dbReference type="Pfam" id="PF00281"/>
    </source>
</evidence>
<evidence type="ECO:0000259" key="7">
    <source>
        <dbReference type="Pfam" id="PF00673"/>
    </source>
</evidence>
<dbReference type="SUPFAM" id="SSF55282">
    <property type="entry name" value="RL5-like"/>
    <property type="match status" value="1"/>
</dbReference>
<evidence type="ECO:0000313" key="9">
    <source>
        <dbReference type="Proteomes" id="UP000799640"/>
    </source>
</evidence>
<dbReference type="GO" id="GO:1990904">
    <property type="term" value="C:ribonucleoprotein complex"/>
    <property type="evidence" value="ECO:0007669"/>
    <property type="project" value="UniProtKB-KW"/>
</dbReference>
<comment type="similarity">
    <text evidence="1">Belongs to the universal ribosomal protein uL5 family.</text>
</comment>
<dbReference type="InterPro" id="IPR031309">
    <property type="entry name" value="Ribosomal_uL5_C"/>
</dbReference>
<organism evidence="8 9">
    <name type="scientific">Trichodelitschia bisporula</name>
    <dbReference type="NCBI Taxonomy" id="703511"/>
    <lineage>
        <taxon>Eukaryota</taxon>
        <taxon>Fungi</taxon>
        <taxon>Dikarya</taxon>
        <taxon>Ascomycota</taxon>
        <taxon>Pezizomycotina</taxon>
        <taxon>Dothideomycetes</taxon>
        <taxon>Dothideomycetes incertae sedis</taxon>
        <taxon>Phaeotrichales</taxon>
        <taxon>Phaeotrichaceae</taxon>
        <taxon>Trichodelitschia</taxon>
    </lineage>
</organism>
<gene>
    <name evidence="8" type="ORF">EJ06DRAFT_546496</name>
</gene>
<dbReference type="PANTHER" id="PTHR11994">
    <property type="entry name" value="60S RIBOSOMAL PROTEIN L11-RELATED"/>
    <property type="match status" value="1"/>
</dbReference>
<dbReference type="OrthoDB" id="539541at2759"/>
<dbReference type="Proteomes" id="UP000799640">
    <property type="component" value="Unassembled WGS sequence"/>
</dbReference>
<reference evidence="8" key="1">
    <citation type="journal article" date="2020" name="Stud. Mycol.">
        <title>101 Dothideomycetes genomes: a test case for predicting lifestyles and emergence of pathogens.</title>
        <authorList>
            <person name="Haridas S."/>
            <person name="Albert R."/>
            <person name="Binder M."/>
            <person name="Bloem J."/>
            <person name="Labutti K."/>
            <person name="Salamov A."/>
            <person name="Andreopoulos B."/>
            <person name="Baker S."/>
            <person name="Barry K."/>
            <person name="Bills G."/>
            <person name="Bluhm B."/>
            <person name="Cannon C."/>
            <person name="Castanera R."/>
            <person name="Culley D."/>
            <person name="Daum C."/>
            <person name="Ezra D."/>
            <person name="Gonzalez J."/>
            <person name="Henrissat B."/>
            <person name="Kuo A."/>
            <person name="Liang C."/>
            <person name="Lipzen A."/>
            <person name="Lutzoni F."/>
            <person name="Magnuson J."/>
            <person name="Mondo S."/>
            <person name="Nolan M."/>
            <person name="Ohm R."/>
            <person name="Pangilinan J."/>
            <person name="Park H.-J."/>
            <person name="Ramirez L."/>
            <person name="Alfaro M."/>
            <person name="Sun H."/>
            <person name="Tritt A."/>
            <person name="Yoshinaga Y."/>
            <person name="Zwiers L.-H."/>
            <person name="Turgeon B."/>
            <person name="Goodwin S."/>
            <person name="Spatafora J."/>
            <person name="Crous P."/>
            <person name="Grigoriev I."/>
        </authorList>
    </citation>
    <scope>NUCLEOTIDE SEQUENCE</scope>
    <source>
        <strain evidence="8">CBS 262.69</strain>
    </source>
</reference>
<dbReference type="FunFam" id="3.30.1440.10:FF:000001">
    <property type="entry name" value="50S ribosomal protein L5"/>
    <property type="match status" value="1"/>
</dbReference>
<accession>A0A6G1I8Q3</accession>
<dbReference type="Pfam" id="PF00281">
    <property type="entry name" value="Ribosomal_L5"/>
    <property type="match status" value="1"/>
</dbReference>
<evidence type="ECO:0000256" key="3">
    <source>
        <dbReference type="ARBA" id="ARBA00023274"/>
    </source>
</evidence>
<protein>
    <recommendedName>
        <fullName evidence="4">Large ribosomal subunit protein uL5m</fullName>
    </recommendedName>
</protein>
<feature type="domain" description="Large ribosomal subunit protein uL5 C-terminal" evidence="7">
    <location>
        <begin position="238"/>
        <end position="336"/>
    </location>
</feature>
<dbReference type="GO" id="GO:0003735">
    <property type="term" value="F:structural constituent of ribosome"/>
    <property type="evidence" value="ECO:0007669"/>
    <property type="project" value="InterPro"/>
</dbReference>
<dbReference type="InterPro" id="IPR031310">
    <property type="entry name" value="Ribosomal_uL5_N"/>
</dbReference>
<keyword evidence="2 8" id="KW-0689">Ribosomal protein</keyword>
<name>A0A6G1I8Q3_9PEZI</name>
<keyword evidence="9" id="KW-1185">Reference proteome</keyword>
<sequence>MALREAPTALRRLARSTCTSCLRPSPSNRTYSSAAADDADLEPTSFTPPPRDASEFNPVGQSRARPKQLPASRYRFRSPKFYRGPLHPHQPPPPSDPSSRLFVPGPFSLPRLAQTYTSTIAPDMLAQTYTHVPLGQQRGPVGQRLRSWEGESPYFAGRPLRAPKGNAVLLPLHAPITFRNVPKIERVTVHTMASEAIKDSAYLHVAGMVVQAVTNVRAETHRARNSILQWGLKAGRYVSVTADLRGEDMHNFLAKVVEIVLPRIKEWRGLKGSSGDSTGNISFGIGAEGVALFPEVEVNYDMYPPKMIPGMHITVHTTAKNDKEARLLLSSIGLPFYGKLVN</sequence>
<feature type="compositionally biased region" description="Polar residues" evidence="5">
    <location>
        <begin position="19"/>
        <end position="33"/>
    </location>
</feature>
<evidence type="ECO:0000256" key="1">
    <source>
        <dbReference type="ARBA" id="ARBA00008553"/>
    </source>
</evidence>
<proteinExistence type="inferred from homology"/>
<dbReference type="Pfam" id="PF00673">
    <property type="entry name" value="Ribosomal_L5_C"/>
    <property type="match status" value="1"/>
</dbReference>